<name>A0A839HHJ9_9BURK</name>
<dbReference type="SUPFAM" id="SSF89392">
    <property type="entry name" value="Prokaryotic lipoproteins and lipoprotein localization factors"/>
    <property type="match status" value="1"/>
</dbReference>
<dbReference type="Pfam" id="PF03550">
    <property type="entry name" value="LolB"/>
    <property type="match status" value="1"/>
</dbReference>
<sequence length="182" mass="20057">MRPRRDVRGHGPRRRLLALLAATALAGCASPPRLTAPQSLSGRFALLSEGEPPQSLSASFALEGGSDQGLFILNSPLGSRLAEARWRPGRVWLRDAQGEHDYDDLDDLARHALGESVPLEALPDWLRGRPSRLGLSEPVPGGFRQLGWRIDLSRQAEGRIELQRIDPPLLRLRVRLDTDTAP</sequence>
<dbReference type="Gene3D" id="2.50.20.10">
    <property type="entry name" value="Lipoprotein localisation LolA/LolB/LppX"/>
    <property type="match status" value="1"/>
</dbReference>
<feature type="signal peptide" evidence="13">
    <location>
        <begin position="1"/>
        <end position="26"/>
    </location>
</feature>
<evidence type="ECO:0000256" key="4">
    <source>
        <dbReference type="ARBA" id="ARBA00016202"/>
    </source>
</evidence>
<evidence type="ECO:0000256" key="13">
    <source>
        <dbReference type="SAM" id="SignalP"/>
    </source>
</evidence>
<dbReference type="EMBL" id="JACIVI010000002">
    <property type="protein sequence ID" value="MBB1161957.1"/>
    <property type="molecule type" value="Genomic_DNA"/>
</dbReference>
<comment type="similarity">
    <text evidence="2">Belongs to the LolB family.</text>
</comment>
<keyword evidence="12 14" id="KW-0449">Lipoprotein</keyword>
<keyword evidence="15" id="KW-1185">Reference proteome</keyword>
<keyword evidence="6 13" id="KW-0732">Signal</keyword>
<evidence type="ECO:0000256" key="3">
    <source>
        <dbReference type="ARBA" id="ARBA00011245"/>
    </source>
</evidence>
<evidence type="ECO:0000256" key="2">
    <source>
        <dbReference type="ARBA" id="ARBA00009696"/>
    </source>
</evidence>
<dbReference type="RefSeq" id="WP_182663393.1">
    <property type="nucleotide sequence ID" value="NZ_JACIVI010000002.1"/>
</dbReference>
<dbReference type="AlphaFoldDB" id="A0A839HHJ9"/>
<evidence type="ECO:0000256" key="7">
    <source>
        <dbReference type="ARBA" id="ARBA00022927"/>
    </source>
</evidence>
<dbReference type="CDD" id="cd16326">
    <property type="entry name" value="LolB"/>
    <property type="match status" value="1"/>
</dbReference>
<dbReference type="GO" id="GO:0009279">
    <property type="term" value="C:cell outer membrane"/>
    <property type="evidence" value="ECO:0007669"/>
    <property type="project" value="UniProtKB-SubCell"/>
</dbReference>
<organism evidence="14 15">
    <name type="scientific">Aquariibacter albus</name>
    <dbReference type="NCBI Taxonomy" id="2759899"/>
    <lineage>
        <taxon>Bacteria</taxon>
        <taxon>Pseudomonadati</taxon>
        <taxon>Pseudomonadota</taxon>
        <taxon>Betaproteobacteria</taxon>
        <taxon>Burkholderiales</taxon>
        <taxon>Sphaerotilaceae</taxon>
        <taxon>Aquariibacter</taxon>
    </lineage>
</organism>
<evidence type="ECO:0000256" key="5">
    <source>
        <dbReference type="ARBA" id="ARBA00022448"/>
    </source>
</evidence>
<evidence type="ECO:0000256" key="12">
    <source>
        <dbReference type="ARBA" id="ARBA00023288"/>
    </source>
</evidence>
<evidence type="ECO:0000256" key="10">
    <source>
        <dbReference type="ARBA" id="ARBA00023186"/>
    </source>
</evidence>
<evidence type="ECO:0000313" key="15">
    <source>
        <dbReference type="Proteomes" id="UP000586093"/>
    </source>
</evidence>
<gene>
    <name evidence="14" type="ORF">H4F90_08195</name>
</gene>
<keyword evidence="9" id="KW-0564">Palmitate</keyword>
<comment type="subcellular location">
    <subcellularLocation>
        <location evidence="1">Cell outer membrane</location>
        <topology evidence="1">Lipid-anchor</topology>
    </subcellularLocation>
</comment>
<keyword evidence="5" id="KW-0813">Transport</keyword>
<evidence type="ECO:0000256" key="6">
    <source>
        <dbReference type="ARBA" id="ARBA00022729"/>
    </source>
</evidence>
<evidence type="ECO:0000313" key="14">
    <source>
        <dbReference type="EMBL" id="MBB1161957.1"/>
    </source>
</evidence>
<dbReference type="Proteomes" id="UP000586093">
    <property type="component" value="Unassembled WGS sequence"/>
</dbReference>
<keyword evidence="10" id="KW-0143">Chaperone</keyword>
<keyword evidence="7" id="KW-0653">Protein transport</keyword>
<comment type="caution">
    <text evidence="14">The sequence shown here is derived from an EMBL/GenBank/DDBJ whole genome shotgun (WGS) entry which is preliminary data.</text>
</comment>
<comment type="subunit">
    <text evidence="3">Monomer.</text>
</comment>
<proteinExistence type="inferred from homology"/>
<evidence type="ECO:0000256" key="8">
    <source>
        <dbReference type="ARBA" id="ARBA00023136"/>
    </source>
</evidence>
<dbReference type="PROSITE" id="PS51257">
    <property type="entry name" value="PROKAR_LIPOPROTEIN"/>
    <property type="match status" value="1"/>
</dbReference>
<keyword evidence="8" id="KW-0472">Membrane</keyword>
<dbReference type="GO" id="GO:0015031">
    <property type="term" value="P:protein transport"/>
    <property type="evidence" value="ECO:0007669"/>
    <property type="project" value="UniProtKB-KW"/>
</dbReference>
<protein>
    <recommendedName>
        <fullName evidence="4">Outer-membrane lipoprotein LolB</fullName>
    </recommendedName>
</protein>
<accession>A0A839HHJ9</accession>
<feature type="chain" id="PRO_5032636587" description="Outer-membrane lipoprotein LolB" evidence="13">
    <location>
        <begin position="27"/>
        <end position="182"/>
    </location>
</feature>
<evidence type="ECO:0000256" key="9">
    <source>
        <dbReference type="ARBA" id="ARBA00023139"/>
    </source>
</evidence>
<keyword evidence="11" id="KW-0998">Cell outer membrane</keyword>
<reference evidence="14 15" key="1">
    <citation type="submission" date="2020-08" db="EMBL/GenBank/DDBJ databases">
        <title>Aquariorum lacteus gen. nov., sp. nov., a new member of the family Comamonadaceae, isolated from freshwater aquarium.</title>
        <authorList>
            <person name="Chun S.-J."/>
        </authorList>
    </citation>
    <scope>NUCLEOTIDE SEQUENCE [LARGE SCALE GENOMIC DNA]</scope>
    <source>
        <strain evidence="14 15">SJAQ100</strain>
    </source>
</reference>
<dbReference type="InterPro" id="IPR029046">
    <property type="entry name" value="LolA/LolB/LppX"/>
</dbReference>
<evidence type="ECO:0000256" key="1">
    <source>
        <dbReference type="ARBA" id="ARBA00004459"/>
    </source>
</evidence>
<evidence type="ECO:0000256" key="11">
    <source>
        <dbReference type="ARBA" id="ARBA00023237"/>
    </source>
</evidence>
<dbReference type="InterPro" id="IPR004565">
    <property type="entry name" value="OM_lipoprot_LolB"/>
</dbReference>